<proteinExistence type="inferred from homology"/>
<evidence type="ECO:0000313" key="3">
    <source>
        <dbReference type="EMBL" id="KAJ6225357.1"/>
    </source>
</evidence>
<evidence type="ECO:0000313" key="4">
    <source>
        <dbReference type="Proteomes" id="UP001142055"/>
    </source>
</evidence>
<organism evidence="3 4">
    <name type="scientific">Blomia tropicalis</name>
    <name type="common">Mite</name>
    <dbReference type="NCBI Taxonomy" id="40697"/>
    <lineage>
        <taxon>Eukaryota</taxon>
        <taxon>Metazoa</taxon>
        <taxon>Ecdysozoa</taxon>
        <taxon>Arthropoda</taxon>
        <taxon>Chelicerata</taxon>
        <taxon>Arachnida</taxon>
        <taxon>Acari</taxon>
        <taxon>Acariformes</taxon>
        <taxon>Sarcoptiformes</taxon>
        <taxon>Astigmata</taxon>
        <taxon>Glycyphagoidea</taxon>
        <taxon>Echimyopodidae</taxon>
        <taxon>Blomia</taxon>
    </lineage>
</organism>
<dbReference type="EMBL" id="JAPWDV010000001">
    <property type="protein sequence ID" value="KAJ6225357.1"/>
    <property type="molecule type" value="Genomic_DNA"/>
</dbReference>
<dbReference type="InterPro" id="IPR019356">
    <property type="entry name" value="Menorin_dom"/>
</dbReference>
<dbReference type="GO" id="GO:0005615">
    <property type="term" value="C:extracellular space"/>
    <property type="evidence" value="ECO:0007669"/>
    <property type="project" value="TreeGrafter"/>
</dbReference>
<keyword evidence="4" id="KW-1185">Reference proteome</keyword>
<protein>
    <recommendedName>
        <fullName evidence="2">Menorin-like domain-containing protein</fullName>
    </recommendedName>
</protein>
<dbReference type="PANTHER" id="PTHR21184">
    <property type="entry name" value="MENORIN (DENDRITIC BRANCHING PROTEIN)"/>
    <property type="match status" value="1"/>
</dbReference>
<accession>A0A9Q0MJ79</accession>
<comment type="similarity">
    <text evidence="1">Belongs to the menorin family.</text>
</comment>
<dbReference type="OMA" id="GFTLWWA"/>
<sequence>MIGFQCSTTITQPCLGRTIFPTTGPHPNVSANVGVAAFHQNRGPMSPNLIDYFPLNGDGLRLNWAHAVNSRSKLIQAISGDDLMIEADVSLAETSRYPVPIMAHPPNNTSDLTLEDFLIEIVRSNCAKGIKLDFKSTRVVEPAFRVLARHSDFIKGPIVLNADILTGPNNPSTTSVDAWTFLMLCRTRFPKAIISIGWTTNLSECQIKTGYTREMIDHMASLVREYNLMQPLTFPVNATLLKYSICEIQRLLFQVPNSTLTVWAHPEEFANNNLTLHDLLIIRKAFSINSVFYDMPSEVINELRRASNL</sequence>
<dbReference type="AlphaFoldDB" id="A0A9Q0MJ79"/>
<gene>
    <name evidence="3" type="ORF">RDWZM_003902</name>
</gene>
<dbReference type="OrthoDB" id="413402at2759"/>
<dbReference type="Proteomes" id="UP001142055">
    <property type="component" value="Chromosome 1"/>
</dbReference>
<evidence type="ECO:0000259" key="2">
    <source>
        <dbReference type="Pfam" id="PF10223"/>
    </source>
</evidence>
<feature type="domain" description="Menorin-like" evidence="2">
    <location>
        <begin position="58"/>
        <end position="299"/>
    </location>
</feature>
<dbReference type="PANTHER" id="PTHR21184:SF6">
    <property type="entry name" value="CONSERVED PLASMA MEMBRANE PROTEIN"/>
    <property type="match status" value="1"/>
</dbReference>
<name>A0A9Q0MJ79_BLOTA</name>
<evidence type="ECO:0000256" key="1">
    <source>
        <dbReference type="ARBA" id="ARBA00044953"/>
    </source>
</evidence>
<comment type="caution">
    <text evidence="3">The sequence shown here is derived from an EMBL/GenBank/DDBJ whole genome shotgun (WGS) entry which is preliminary data.</text>
</comment>
<reference evidence="3" key="1">
    <citation type="submission" date="2022-12" db="EMBL/GenBank/DDBJ databases">
        <title>Genome assemblies of Blomia tropicalis.</title>
        <authorList>
            <person name="Cui Y."/>
        </authorList>
    </citation>
    <scope>NUCLEOTIDE SEQUENCE</scope>
    <source>
        <tissue evidence="3">Adult mites</tissue>
    </source>
</reference>
<dbReference type="Pfam" id="PF10223">
    <property type="entry name" value="Menorin_N"/>
    <property type="match status" value="1"/>
</dbReference>